<accession>A0A1D2JH52</accession>
<dbReference type="InterPro" id="IPR046347">
    <property type="entry name" value="bZIP_sf"/>
</dbReference>
<evidence type="ECO:0000313" key="6">
    <source>
        <dbReference type="EMBL" id="ODH34879.1"/>
    </source>
</evidence>
<dbReference type="OMA" id="WRLISDH"/>
<dbReference type="InterPro" id="IPR004827">
    <property type="entry name" value="bZIP"/>
</dbReference>
<evidence type="ECO:0000313" key="7">
    <source>
        <dbReference type="Proteomes" id="UP000242814"/>
    </source>
</evidence>
<reference evidence="6 7" key="1">
    <citation type="submission" date="2016-06" db="EMBL/GenBank/DDBJ databases">
        <authorList>
            <person name="Kjaerup R.B."/>
            <person name="Dalgaard T.S."/>
            <person name="Juul-Madsen H.R."/>
        </authorList>
    </citation>
    <scope>NUCLEOTIDE SEQUENCE [LARGE SCALE GENOMIC DNA]</scope>
    <source>
        <strain evidence="6 7">Pb300</strain>
    </source>
</reference>
<dbReference type="Gene3D" id="1.20.5.170">
    <property type="match status" value="1"/>
</dbReference>
<dbReference type="EMBL" id="LZYO01000099">
    <property type="protein sequence ID" value="ODH34879.1"/>
    <property type="molecule type" value="Genomic_DNA"/>
</dbReference>
<evidence type="ECO:0000259" key="5">
    <source>
        <dbReference type="PROSITE" id="PS50217"/>
    </source>
</evidence>
<dbReference type="PANTHER" id="PTHR40621">
    <property type="entry name" value="TRANSCRIPTION FACTOR KAPC-RELATED"/>
    <property type="match status" value="1"/>
</dbReference>
<organism evidence="6 7">
    <name type="scientific">Paracoccidioides brasiliensis</name>
    <dbReference type="NCBI Taxonomy" id="121759"/>
    <lineage>
        <taxon>Eukaryota</taxon>
        <taxon>Fungi</taxon>
        <taxon>Dikarya</taxon>
        <taxon>Ascomycota</taxon>
        <taxon>Pezizomycotina</taxon>
        <taxon>Eurotiomycetes</taxon>
        <taxon>Eurotiomycetidae</taxon>
        <taxon>Onygenales</taxon>
        <taxon>Ajellomycetaceae</taxon>
        <taxon>Paracoccidioides</taxon>
    </lineage>
</organism>
<dbReference type="VEuPathDB" id="FungiDB:PADG_01948"/>
<dbReference type="PANTHER" id="PTHR40621:SF6">
    <property type="entry name" value="AP-1-LIKE TRANSCRIPTION FACTOR YAP1-RELATED"/>
    <property type="match status" value="1"/>
</dbReference>
<evidence type="ECO:0000256" key="4">
    <source>
        <dbReference type="SAM" id="MobiDB-lite"/>
    </source>
</evidence>
<feature type="coiled-coil region" evidence="3">
    <location>
        <begin position="139"/>
        <end position="166"/>
    </location>
</feature>
<comment type="caution">
    <text evidence="6">The sequence shown here is derived from an EMBL/GenBank/DDBJ whole genome shotgun (WGS) entry which is preliminary data.</text>
</comment>
<dbReference type="CDD" id="cd14688">
    <property type="entry name" value="bZIP_YAP"/>
    <property type="match status" value="1"/>
</dbReference>
<dbReference type="InterPro" id="IPR050936">
    <property type="entry name" value="AP-1-like"/>
</dbReference>
<keyword evidence="3" id="KW-0175">Coiled coil</keyword>
<proteinExistence type="predicted"/>
<dbReference type="GO" id="GO:0090575">
    <property type="term" value="C:RNA polymerase II transcription regulator complex"/>
    <property type="evidence" value="ECO:0007669"/>
    <property type="project" value="TreeGrafter"/>
</dbReference>
<dbReference type="PROSITE" id="PS50217">
    <property type="entry name" value="BZIP"/>
    <property type="match status" value="1"/>
</dbReference>
<comment type="subcellular location">
    <subcellularLocation>
        <location evidence="1">Nucleus</location>
    </subcellularLocation>
</comment>
<dbReference type="GO" id="GO:0001228">
    <property type="term" value="F:DNA-binding transcription activator activity, RNA polymerase II-specific"/>
    <property type="evidence" value="ECO:0007669"/>
    <property type="project" value="TreeGrafter"/>
</dbReference>
<feature type="compositionally biased region" description="Basic residues" evidence="4">
    <location>
        <begin position="123"/>
        <end position="136"/>
    </location>
</feature>
<protein>
    <recommendedName>
        <fullName evidence="5">BZIP domain-containing protein</fullName>
    </recommendedName>
</protein>
<evidence type="ECO:0000256" key="3">
    <source>
        <dbReference type="SAM" id="Coils"/>
    </source>
</evidence>
<dbReference type="Proteomes" id="UP000242814">
    <property type="component" value="Unassembled WGS sequence"/>
</dbReference>
<name>A0A1D2JH52_PARBR</name>
<sequence>MSDPLANNHLCGPPNPYHAVLEALRQGGDDKLFDDSEGERYADCSQGGLEEPVQFTYPCFFSNSSASLYWLASDLFPAWHEYLSPSISDFDGGPLYPYWSLRTPSEKPAGEAPNEQDDQAKSAHSRRREQVRRAQRNYRERKEKYIKSLEQELLRLRDETTSVQTETYQVVEENSILRDIMLDHGIPLPGLEKLWMSHNPMATVSVIGSPGYGQRLQVSMNDDPAHPLAVFPRGFGVPDGPDGIHPIVSVVVDRTSPTPPEIIQQYLSPPAEFNPRTSPQPTQVLTHPYGLDATQVGVDFVLFMERCCLYHVHVPDYFEEATGHAMTVLAPMLTGAPPLLNDYTSWQIPAKELDRLFSLSSSLHLDGELTPVQIWMRVKQHQHFHKLKPEHVRKLGKDLIGNVRCYGFGAVIEEKIVTRIMNELFDSL</sequence>
<evidence type="ECO:0000256" key="2">
    <source>
        <dbReference type="ARBA" id="ARBA00023242"/>
    </source>
</evidence>
<dbReference type="VEuPathDB" id="FungiDB:PABG_03381"/>
<feature type="region of interest" description="Disordered" evidence="4">
    <location>
        <begin position="101"/>
        <end position="137"/>
    </location>
</feature>
<dbReference type="AlphaFoldDB" id="A0A1D2JH52"/>
<dbReference type="SUPFAM" id="SSF57959">
    <property type="entry name" value="Leucine zipper domain"/>
    <property type="match status" value="1"/>
</dbReference>
<evidence type="ECO:0000256" key="1">
    <source>
        <dbReference type="ARBA" id="ARBA00004123"/>
    </source>
</evidence>
<feature type="domain" description="BZIP" evidence="5">
    <location>
        <begin position="121"/>
        <end position="184"/>
    </location>
</feature>
<dbReference type="GO" id="GO:0000976">
    <property type="term" value="F:transcription cis-regulatory region binding"/>
    <property type="evidence" value="ECO:0007669"/>
    <property type="project" value="InterPro"/>
</dbReference>
<gene>
    <name evidence="6" type="ORF">ACO22_03037</name>
</gene>
<keyword evidence="2" id="KW-0539">Nucleus</keyword>